<dbReference type="Proteomes" id="UP001300502">
    <property type="component" value="Unassembled WGS sequence"/>
</dbReference>
<gene>
    <name evidence="1" type="ORF">GAYE_SCF37G5162</name>
</gene>
<reference evidence="1 2" key="1">
    <citation type="submission" date="2022-07" db="EMBL/GenBank/DDBJ databases">
        <title>Genome-wide signatures of adaptation to extreme environments.</title>
        <authorList>
            <person name="Cho C.H."/>
            <person name="Yoon H.S."/>
        </authorList>
    </citation>
    <scope>NUCLEOTIDE SEQUENCE [LARGE SCALE GENOMIC DNA]</scope>
    <source>
        <strain evidence="1 2">108.79 E11</strain>
    </source>
</reference>
<evidence type="ECO:0000313" key="1">
    <source>
        <dbReference type="EMBL" id="KAK4527240.1"/>
    </source>
</evidence>
<dbReference type="AlphaFoldDB" id="A0AAV9IIQ7"/>
<accession>A0AAV9IIQ7</accession>
<comment type="caution">
    <text evidence="1">The sequence shown here is derived from an EMBL/GenBank/DDBJ whole genome shotgun (WGS) entry which is preliminary data.</text>
</comment>
<organism evidence="1 2">
    <name type="scientific">Galdieria yellowstonensis</name>
    <dbReference type="NCBI Taxonomy" id="3028027"/>
    <lineage>
        <taxon>Eukaryota</taxon>
        <taxon>Rhodophyta</taxon>
        <taxon>Bangiophyceae</taxon>
        <taxon>Galdieriales</taxon>
        <taxon>Galdieriaceae</taxon>
        <taxon>Galdieria</taxon>
    </lineage>
</organism>
<keyword evidence="2" id="KW-1185">Reference proteome</keyword>
<name>A0AAV9IIQ7_9RHOD</name>
<proteinExistence type="predicted"/>
<protein>
    <submittedName>
        <fullName evidence="1">Uncharacterized protein</fullName>
    </submittedName>
</protein>
<evidence type="ECO:0000313" key="2">
    <source>
        <dbReference type="Proteomes" id="UP001300502"/>
    </source>
</evidence>
<dbReference type="EMBL" id="JANCYU010000049">
    <property type="protein sequence ID" value="KAK4527240.1"/>
    <property type="molecule type" value="Genomic_DNA"/>
</dbReference>
<sequence length="199" mass="21719">MSVATGSSFSGGSWLTFEDGGSVGDISDVSRRCECNSAFGAGDKQEAESIDWCSSPSPCNNPKTCENRWTCVFDTGSQSCFSAKGLDPEKSKTSLVSECTSYSTNLEDFDYPIDEKSYYGIITNSPPERSENPMVRDAWFRLSLKGLVADSELKSEAICRAHGGGGDVKRRRNRIRTNSFLSAVDKSYAHLRFSPALSV</sequence>